<proteinExistence type="predicted"/>
<evidence type="ECO:0000313" key="1">
    <source>
        <dbReference type="EMBL" id="MEC1178633.1"/>
    </source>
</evidence>
<dbReference type="AlphaFoldDB" id="A0AAW9NRS3"/>
<gene>
    <name evidence="1" type="ORF">P9B03_09075</name>
</gene>
<reference evidence="1 2" key="1">
    <citation type="submission" date="2023-03" db="EMBL/GenBank/DDBJ databases">
        <title>Bacillus Genome Sequencing.</title>
        <authorList>
            <person name="Dunlap C."/>
        </authorList>
    </citation>
    <scope>NUCLEOTIDE SEQUENCE [LARGE SCALE GENOMIC DNA]</scope>
    <source>
        <strain evidence="1 2">B-59205</strain>
    </source>
</reference>
<name>A0AAW9NRS3_9BACL</name>
<protein>
    <submittedName>
        <fullName evidence="1">Uncharacterized protein</fullName>
    </submittedName>
</protein>
<sequence>MLYGYDSELITMLAKTYIKYGLNTDEFIVLNATIVLSTYEERLNVLEIGKSTNKSANEVEEILNSLLDRGKIKSIDGKVDRTALYQELNSIIRSEMTLPDLIMESMENLRRVGYEQGCGHLGQVELIPFDINNENQGIAVKGQSDYWSEAKMWSKERMIELANYILKFTESIDNQWINHYNARIYEQREKQREIDKMKEEERKEQKKKRSIPKNGYIVLFRLPDGMYKFAYTTSLLLEQKIISIQKEHGDNIQIIHTLETYDTKKFYHKFIKTQFSNRVKGGKYELNEEDVIYIKNEKFPSNAMEWFEG</sequence>
<accession>A0AAW9NRS3</accession>
<keyword evidence="2" id="KW-1185">Reference proteome</keyword>
<dbReference type="Proteomes" id="UP001344888">
    <property type="component" value="Unassembled WGS sequence"/>
</dbReference>
<evidence type="ECO:0000313" key="2">
    <source>
        <dbReference type="Proteomes" id="UP001344888"/>
    </source>
</evidence>
<comment type="caution">
    <text evidence="1">The sequence shown here is derived from an EMBL/GenBank/DDBJ whole genome shotgun (WGS) entry which is preliminary data.</text>
</comment>
<dbReference type="EMBL" id="JARSFG010000012">
    <property type="protein sequence ID" value="MEC1178633.1"/>
    <property type="molecule type" value="Genomic_DNA"/>
</dbReference>
<organism evidence="1 2">
    <name type="scientific">Metasolibacillus meyeri</name>
    <dbReference type="NCBI Taxonomy" id="1071052"/>
    <lineage>
        <taxon>Bacteria</taxon>
        <taxon>Bacillati</taxon>
        <taxon>Bacillota</taxon>
        <taxon>Bacilli</taxon>
        <taxon>Bacillales</taxon>
        <taxon>Caryophanaceae</taxon>
        <taxon>Metasolibacillus</taxon>
    </lineage>
</organism>
<dbReference type="RefSeq" id="WP_326123115.1">
    <property type="nucleotide sequence ID" value="NZ_JARSFG010000012.1"/>
</dbReference>